<dbReference type="SFLD" id="SFLDS00029">
    <property type="entry name" value="Radical_SAM"/>
    <property type="match status" value="1"/>
</dbReference>
<accession>A0A1G9LXV6</accession>
<gene>
    <name evidence="5" type="ORF">SAMN04488692_10747</name>
</gene>
<organism evidence="5 6">
    <name type="scientific">Halarsenatibacter silvermanii</name>
    <dbReference type="NCBI Taxonomy" id="321763"/>
    <lineage>
        <taxon>Bacteria</taxon>
        <taxon>Bacillati</taxon>
        <taxon>Bacillota</taxon>
        <taxon>Clostridia</taxon>
        <taxon>Halanaerobiales</taxon>
        <taxon>Halarsenatibacteraceae</taxon>
        <taxon>Halarsenatibacter</taxon>
    </lineage>
</organism>
<dbReference type="SFLD" id="SFLDG01082">
    <property type="entry name" value="B12-binding_domain_containing"/>
    <property type="match status" value="1"/>
</dbReference>
<dbReference type="InterPro" id="IPR023404">
    <property type="entry name" value="rSAM_horseshoe"/>
</dbReference>
<evidence type="ECO:0000313" key="6">
    <source>
        <dbReference type="Proteomes" id="UP000199476"/>
    </source>
</evidence>
<proteinExistence type="predicted"/>
<dbReference type="GO" id="GO:0140097">
    <property type="term" value="F:catalytic activity, acting on DNA"/>
    <property type="evidence" value="ECO:0007669"/>
    <property type="project" value="UniProtKB-ARBA"/>
</dbReference>
<feature type="domain" description="Radical SAM core" evidence="4">
    <location>
        <begin position="201"/>
        <end position="476"/>
    </location>
</feature>
<dbReference type="InterPro" id="IPR006638">
    <property type="entry name" value="Elp3/MiaA/NifB-like_rSAM"/>
</dbReference>
<keyword evidence="2" id="KW-0234">DNA repair</keyword>
<feature type="region of interest" description="Disordered" evidence="3">
    <location>
        <begin position="268"/>
        <end position="291"/>
    </location>
</feature>
<feature type="compositionally biased region" description="Basic and acidic residues" evidence="3">
    <location>
        <begin position="272"/>
        <end position="289"/>
    </location>
</feature>
<reference evidence="5 6" key="1">
    <citation type="submission" date="2016-10" db="EMBL/GenBank/DDBJ databases">
        <authorList>
            <person name="de Groot N.N."/>
        </authorList>
    </citation>
    <scope>NUCLEOTIDE SEQUENCE [LARGE SCALE GENOMIC DNA]</scope>
    <source>
        <strain evidence="5 6">SLAS-1</strain>
    </source>
</reference>
<dbReference type="EMBL" id="FNGO01000007">
    <property type="protein sequence ID" value="SDL66872.1"/>
    <property type="molecule type" value="Genomic_DNA"/>
</dbReference>
<dbReference type="InterPro" id="IPR007197">
    <property type="entry name" value="rSAM"/>
</dbReference>
<dbReference type="OrthoDB" id="3493141at2"/>
<dbReference type="Pfam" id="PF04055">
    <property type="entry name" value="Radical_SAM"/>
    <property type="match status" value="1"/>
</dbReference>
<dbReference type="PROSITE" id="PS51918">
    <property type="entry name" value="RADICAL_SAM"/>
    <property type="match status" value="1"/>
</dbReference>
<dbReference type="GO" id="GO:0006281">
    <property type="term" value="P:DNA repair"/>
    <property type="evidence" value="ECO:0007669"/>
    <property type="project" value="UniProtKB-KW"/>
</dbReference>
<dbReference type="GO" id="GO:0003677">
    <property type="term" value="F:DNA binding"/>
    <property type="evidence" value="ECO:0007669"/>
    <property type="project" value="InterPro"/>
</dbReference>
<dbReference type="PANTHER" id="PTHR43324:SF1">
    <property type="entry name" value="RADICAL SAM CORE DOMAIN-CONTAINING PROTEIN"/>
    <property type="match status" value="1"/>
</dbReference>
<evidence type="ECO:0000313" key="5">
    <source>
        <dbReference type="EMBL" id="SDL66872.1"/>
    </source>
</evidence>
<dbReference type="GO" id="GO:0051536">
    <property type="term" value="F:iron-sulfur cluster binding"/>
    <property type="evidence" value="ECO:0007669"/>
    <property type="project" value="InterPro"/>
</dbReference>
<dbReference type="AlphaFoldDB" id="A0A1G9LXV6"/>
<keyword evidence="6" id="KW-1185">Reference proteome</keyword>
<dbReference type="GO" id="GO:0016787">
    <property type="term" value="F:hydrolase activity"/>
    <property type="evidence" value="ECO:0007669"/>
    <property type="project" value="UniProtKB-ARBA"/>
</dbReference>
<dbReference type="Proteomes" id="UP000199476">
    <property type="component" value="Unassembled WGS sequence"/>
</dbReference>
<evidence type="ECO:0000256" key="2">
    <source>
        <dbReference type="ARBA" id="ARBA00023204"/>
    </source>
</evidence>
<evidence type="ECO:0000256" key="3">
    <source>
        <dbReference type="SAM" id="MobiDB-lite"/>
    </source>
</evidence>
<dbReference type="SUPFAM" id="SSF102114">
    <property type="entry name" value="Radical SAM enzymes"/>
    <property type="match status" value="1"/>
</dbReference>
<dbReference type="STRING" id="321763.SAMN04488692_10747"/>
<dbReference type="Pfam" id="PF00633">
    <property type="entry name" value="HHH"/>
    <property type="match status" value="1"/>
</dbReference>
<evidence type="ECO:0000256" key="1">
    <source>
        <dbReference type="ARBA" id="ARBA00022763"/>
    </source>
</evidence>
<dbReference type="RefSeq" id="WP_089759346.1">
    <property type="nucleotide sequence ID" value="NZ_FNGO01000007.1"/>
</dbReference>
<dbReference type="SMART" id="SM00729">
    <property type="entry name" value="Elp3"/>
    <property type="match status" value="1"/>
</dbReference>
<sequence length="601" mass="67233">MTGQNQLKIALIDGYLDEPSCLGVPPYVSPHIRYLYGALLDAGLPGQNITYFTADRLREECRFREAENHRSTRLEKYDLILVLAGTTVPGNYLSGQPLSLAELRDLSSNVFYPTLVLCGPITMVLGQLPGGKKLRENFDIVSGELSAADIYLRLCRREGKSGSIEADLLARDLKKGGGSVLTDALAIWAEKGTELLERHPRYPRLVIELETFRGCPRRRGCSFCSEPLKKISYQRQPDQIAAEVEAAAVRGVHNFRLGCQTDLLSYHGGRLPPEKASNRPYHSRPDGPESRSSAYLTALRELYRGIRRADPDLNVLHLDNINPGPLARHPRLGKEAVRIISRHNTAGDVAAFGLESADPAVLAANNIDTDVELTFKAIKILNQIGGRRQSGIPKILPGLNFLFGLEGESEETYRLNYRFLERIKSNDLLLRRINIRQVNALGQYQAQEVDRGRFEEFKKKVNRQINRPMLEGVFPRGTVLEGLWPEKKKGKLTYARQPGSYPILVGIPGDHSQRDRLSAQIIDWGYRSITALAHPFHVDKASRAELEAVPGIGQKRAGKIVAEKPRSSKELRELLGPSFPWAEWKDIFKFSSEDTASETQN</sequence>
<dbReference type="InterPro" id="IPR000445">
    <property type="entry name" value="HhH_motif"/>
</dbReference>
<dbReference type="InterPro" id="IPR058240">
    <property type="entry name" value="rSAM_sf"/>
</dbReference>
<keyword evidence="1" id="KW-0227">DNA damage</keyword>
<dbReference type="PANTHER" id="PTHR43324">
    <property type="match status" value="1"/>
</dbReference>
<evidence type="ECO:0000259" key="4">
    <source>
        <dbReference type="PROSITE" id="PS51918"/>
    </source>
</evidence>
<dbReference type="Gene3D" id="3.80.30.20">
    <property type="entry name" value="tm_1862 like domain"/>
    <property type="match status" value="1"/>
</dbReference>
<protein>
    <submittedName>
        <fullName evidence="5">Radical SAM superfamily enzyme with C-terminal helix-hairpin-helix motif</fullName>
    </submittedName>
</protein>
<dbReference type="Gene3D" id="1.10.150.320">
    <property type="entry name" value="Photosystem II 12 kDa extrinsic protein"/>
    <property type="match status" value="1"/>
</dbReference>
<name>A0A1G9LXV6_9FIRM</name>